<accession>A0AAU8AKW2</accession>
<dbReference type="EMBL" id="CP123385">
    <property type="protein sequence ID" value="XCC95394.1"/>
    <property type="molecule type" value="Genomic_DNA"/>
</dbReference>
<name>A0AAU8AKW2_9RHOB</name>
<dbReference type="AlphaFoldDB" id="A0AAU8AKW2"/>
<dbReference type="Pfam" id="PF18050">
    <property type="entry name" value="Cyclophil_like2"/>
    <property type="match status" value="1"/>
</dbReference>
<evidence type="ECO:0000259" key="1">
    <source>
        <dbReference type="Pfam" id="PF18050"/>
    </source>
</evidence>
<dbReference type="RefSeq" id="WP_353474236.1">
    <property type="nucleotide sequence ID" value="NZ_CP123385.1"/>
</dbReference>
<proteinExistence type="predicted"/>
<dbReference type="SUPFAM" id="SSF50891">
    <property type="entry name" value="Cyclophilin-like"/>
    <property type="match status" value="1"/>
</dbReference>
<gene>
    <name evidence="2" type="ORF">PVT71_20105</name>
</gene>
<organism evidence="2">
    <name type="scientific">Alloyangia sp. H15</name>
    <dbReference type="NCBI Taxonomy" id="3029062"/>
    <lineage>
        <taxon>Bacteria</taxon>
        <taxon>Pseudomonadati</taxon>
        <taxon>Pseudomonadota</taxon>
        <taxon>Alphaproteobacteria</taxon>
        <taxon>Rhodobacterales</taxon>
        <taxon>Roseobacteraceae</taxon>
        <taxon>Alloyangia</taxon>
    </lineage>
</organism>
<dbReference type="InterPro" id="IPR029000">
    <property type="entry name" value="Cyclophilin-like_dom_sf"/>
</dbReference>
<dbReference type="InterPro" id="IPR041183">
    <property type="entry name" value="Cyclophilin-like"/>
</dbReference>
<dbReference type="Gene3D" id="2.40.100.20">
    <property type="match status" value="1"/>
</dbReference>
<evidence type="ECO:0000313" key="2">
    <source>
        <dbReference type="EMBL" id="XCC95394.1"/>
    </source>
</evidence>
<protein>
    <submittedName>
        <fullName evidence="2">Cyclophilin-like fold protein</fullName>
    </submittedName>
</protein>
<reference evidence="2" key="1">
    <citation type="submission" date="2023-02" db="EMBL/GenBank/DDBJ databases">
        <title>Description and genomic characterization of Salipiger bruguierae sp. nov., isolated from the sediment of mangrove plant Bruguiera sexangula.</title>
        <authorList>
            <person name="Long M."/>
        </authorList>
    </citation>
    <scope>NUCLEOTIDE SEQUENCE</scope>
    <source>
        <strain evidence="2">H15</strain>
    </source>
</reference>
<sequence length="155" mass="16144">MILTEFKHTLAALTLSAGTVLTASAGLAQDAGGIPIRIIVGDTVFEGELNGTTMAQSLFDRLPMTVTFGEHPGGGGFSTKVTHLEPPLPTEGTELGAAPGPGDIALYVPSGNLGFYYGQLERWPGAVVLGTYEGDPSFFERQIGEFTVTIEAAEG</sequence>
<feature type="domain" description="Cyclophilin-like" evidence="1">
    <location>
        <begin position="38"/>
        <end position="151"/>
    </location>
</feature>